<evidence type="ECO:0000313" key="4">
    <source>
        <dbReference type="Proteomes" id="UP001163714"/>
    </source>
</evidence>
<dbReference type="RefSeq" id="WP_264727427.1">
    <property type="nucleotide sequence ID" value="NZ_JAPDMX010000028.1"/>
</dbReference>
<dbReference type="CDD" id="cd03801">
    <property type="entry name" value="GT4_PimA-like"/>
    <property type="match status" value="1"/>
</dbReference>
<keyword evidence="1" id="KW-0812">Transmembrane</keyword>
<accession>A0ABT3IBS6</accession>
<proteinExistence type="predicted"/>
<dbReference type="EMBL" id="JAPDMX010000028">
    <property type="protein sequence ID" value="MCW3173488.1"/>
    <property type="molecule type" value="Genomic_DNA"/>
</dbReference>
<keyword evidence="1" id="KW-0472">Membrane</keyword>
<dbReference type="Proteomes" id="UP001163714">
    <property type="component" value="Unassembled WGS sequence"/>
</dbReference>
<dbReference type="Gene3D" id="3.40.50.2000">
    <property type="entry name" value="Glycogen Phosphorylase B"/>
    <property type="match status" value="2"/>
</dbReference>
<evidence type="ECO:0000259" key="2">
    <source>
        <dbReference type="Pfam" id="PF00534"/>
    </source>
</evidence>
<dbReference type="SUPFAM" id="SSF53756">
    <property type="entry name" value="UDP-Glycosyltransferase/glycogen phosphorylase"/>
    <property type="match status" value="1"/>
</dbReference>
<reference evidence="3" key="1">
    <citation type="submission" date="2022-10" db="EMBL/GenBank/DDBJ databases">
        <title>Shewanella flava sp. nov, isolated from the estuary of the Fenhe River into the Yellow River.</title>
        <authorList>
            <person name="Li Y."/>
        </authorList>
    </citation>
    <scope>NUCLEOTIDE SEQUENCE</scope>
    <source>
        <strain evidence="3">FYR11-62</strain>
    </source>
</reference>
<gene>
    <name evidence="3" type="ORF">OHT75_13455</name>
</gene>
<organism evidence="3 4">
    <name type="scientific">Shewanella subflava</name>
    <dbReference type="NCBI Taxonomy" id="2986476"/>
    <lineage>
        <taxon>Bacteria</taxon>
        <taxon>Pseudomonadati</taxon>
        <taxon>Pseudomonadota</taxon>
        <taxon>Gammaproteobacteria</taxon>
        <taxon>Alteromonadales</taxon>
        <taxon>Shewanellaceae</taxon>
        <taxon>Shewanella</taxon>
    </lineage>
</organism>
<dbReference type="Pfam" id="PF00534">
    <property type="entry name" value="Glycos_transf_1"/>
    <property type="match status" value="1"/>
</dbReference>
<dbReference type="InterPro" id="IPR001296">
    <property type="entry name" value="Glyco_trans_1"/>
</dbReference>
<protein>
    <submittedName>
        <fullName evidence="3">Glycosyltransferase family 4 protein</fullName>
    </submittedName>
</protein>
<keyword evidence="4" id="KW-1185">Reference proteome</keyword>
<evidence type="ECO:0000313" key="3">
    <source>
        <dbReference type="EMBL" id="MCW3173488.1"/>
    </source>
</evidence>
<dbReference type="InterPro" id="IPR050194">
    <property type="entry name" value="Glycosyltransferase_grp1"/>
</dbReference>
<evidence type="ECO:0000256" key="1">
    <source>
        <dbReference type="SAM" id="Phobius"/>
    </source>
</evidence>
<feature type="transmembrane region" description="Helical" evidence="1">
    <location>
        <begin position="71"/>
        <end position="91"/>
    </location>
</feature>
<sequence>MKTVLLSSLSYEGRYGGVENSLRFMSNEMVRQGMNVIILAASPSGKIFKRVINKDKLTLVSFRREFSRNRLINLFCFPLVVFDLMFSLYMIKKNYTVDRSITRNQFICFFVNLFFSKVNFYLAPGFSHRQSSSENMSSHSRMLTFRRYIHMNFDYAALRFSCGVFVFSKNMLIQAQEVASKFSSKWSLSEIKIVKPGVDKEIFYPVDQDTKNTVKDKLKIPKDKIVLLCVGRFVKAKGFDLAIRSLCQQDAYYLVIVGDGPEYESLNDLAIKLGVIDRVSFFGARHDVNNFYQASDYFFMSSVYEPLGQTILEAISCGLPVLAFEHGVITATKEITEGEGLFLIDSTSPDDMASLFSALPGPQSKLYAEKSNQSYLRSLKFEWRNLVDDLLS</sequence>
<feature type="domain" description="Glycosyl transferase family 1" evidence="2">
    <location>
        <begin position="212"/>
        <end position="354"/>
    </location>
</feature>
<keyword evidence="1" id="KW-1133">Transmembrane helix</keyword>
<name>A0ABT3IBS6_9GAMM</name>
<dbReference type="PANTHER" id="PTHR45947">
    <property type="entry name" value="SULFOQUINOVOSYL TRANSFERASE SQD2"/>
    <property type="match status" value="1"/>
</dbReference>
<dbReference type="PANTHER" id="PTHR45947:SF3">
    <property type="entry name" value="SULFOQUINOVOSYL TRANSFERASE SQD2"/>
    <property type="match status" value="1"/>
</dbReference>
<comment type="caution">
    <text evidence="3">The sequence shown here is derived from an EMBL/GenBank/DDBJ whole genome shotgun (WGS) entry which is preliminary data.</text>
</comment>